<dbReference type="EMBL" id="LR130759">
    <property type="protein sequence ID" value="VDM89995.1"/>
    <property type="molecule type" value="Genomic_DNA"/>
</dbReference>
<reference evidence="3" key="1">
    <citation type="submission" date="2018-02" db="EMBL/GenBank/DDBJ databases">
        <authorList>
            <person name="Seth-Smith MB H."/>
            <person name="Seth-Smith H."/>
        </authorList>
    </citation>
    <scope>NUCLEOTIDE SEQUENCE [LARGE SCALE GENOMIC DNA]</scope>
</reference>
<dbReference type="RefSeq" id="WP_158017746.1">
    <property type="nucleotide sequence ID" value="NZ_CBCSKE010000011.1"/>
</dbReference>
<dbReference type="AlphaFoldDB" id="A0A3S4BHS9"/>
<evidence type="ECO:0000313" key="2">
    <source>
        <dbReference type="EMBL" id="VDM89995.1"/>
    </source>
</evidence>
<keyword evidence="3" id="KW-1185">Reference proteome</keyword>
<gene>
    <name evidence="2" type="ORF">MB901379_03588</name>
</gene>
<proteinExistence type="predicted"/>
<organism evidence="2 3">
    <name type="scientific">Mycobacterium basiliense</name>
    <dbReference type="NCBI Taxonomy" id="2094119"/>
    <lineage>
        <taxon>Bacteria</taxon>
        <taxon>Bacillati</taxon>
        <taxon>Actinomycetota</taxon>
        <taxon>Actinomycetes</taxon>
        <taxon>Mycobacteriales</taxon>
        <taxon>Mycobacteriaceae</taxon>
        <taxon>Mycobacterium</taxon>
    </lineage>
</organism>
<feature type="domain" description="4Fe-4S Wbl-type" evidence="1">
    <location>
        <begin position="23"/>
        <end position="81"/>
    </location>
</feature>
<evidence type="ECO:0000313" key="3">
    <source>
        <dbReference type="Proteomes" id="UP000269998"/>
    </source>
</evidence>
<protein>
    <recommendedName>
        <fullName evidence="1">4Fe-4S Wbl-type domain-containing protein</fullName>
    </recommendedName>
</protein>
<dbReference type="InterPro" id="IPR034768">
    <property type="entry name" value="4FE4S_WBL"/>
</dbReference>
<dbReference type="KEGG" id="mbai:MB901379_03588"/>
<dbReference type="PROSITE" id="PS51674">
    <property type="entry name" value="4FE4S_WBL"/>
    <property type="match status" value="1"/>
</dbReference>
<name>A0A3S4BHS9_9MYCO</name>
<dbReference type="Pfam" id="PF02467">
    <property type="entry name" value="Whib"/>
    <property type="match status" value="1"/>
</dbReference>
<dbReference type="Proteomes" id="UP000269998">
    <property type="component" value="Chromosome"/>
</dbReference>
<evidence type="ECO:0000259" key="1">
    <source>
        <dbReference type="PROSITE" id="PS51674"/>
    </source>
</evidence>
<accession>A0A3S4BHS9</accession>
<sequence>MTAPWVSLVAAILQGTPRLPGALCRQRAELFDGDDAEATCRAQQLCRRCPEREPCGAWAATLRHNQANGVLAGQIRQWVSHPSEIRIRQQQPENEPLA</sequence>
<dbReference type="OrthoDB" id="4428041at2"/>